<dbReference type="FunFam" id="1.25.40.10:FF:000184">
    <property type="entry name" value="Pentatricopeptide repeat-containing protein, chloroplastic"/>
    <property type="match status" value="1"/>
</dbReference>
<dbReference type="Pfam" id="PF01535">
    <property type="entry name" value="PPR"/>
    <property type="match status" value="8"/>
</dbReference>
<dbReference type="FunFam" id="1.25.40.10:FF:000427">
    <property type="entry name" value="Pentatricopeptide repeat-containing protein chloroplastic"/>
    <property type="match status" value="1"/>
</dbReference>
<organism evidence="4 5">
    <name type="scientific">Asparagus officinalis</name>
    <name type="common">Garden asparagus</name>
    <dbReference type="NCBI Taxonomy" id="4686"/>
    <lineage>
        <taxon>Eukaryota</taxon>
        <taxon>Viridiplantae</taxon>
        <taxon>Streptophyta</taxon>
        <taxon>Embryophyta</taxon>
        <taxon>Tracheophyta</taxon>
        <taxon>Spermatophyta</taxon>
        <taxon>Magnoliopsida</taxon>
        <taxon>Liliopsida</taxon>
        <taxon>Asparagales</taxon>
        <taxon>Asparagaceae</taxon>
        <taxon>Asparagoideae</taxon>
        <taxon>Asparagus</taxon>
    </lineage>
</organism>
<dbReference type="OMA" id="HEMIKSM"/>
<protein>
    <recommendedName>
        <fullName evidence="3">DYW domain-containing protein</fullName>
    </recommendedName>
</protein>
<evidence type="ECO:0000259" key="3">
    <source>
        <dbReference type="Pfam" id="PF14432"/>
    </source>
</evidence>
<dbReference type="PROSITE" id="PS51375">
    <property type="entry name" value="PPR"/>
    <property type="match status" value="5"/>
</dbReference>
<feature type="domain" description="DYW" evidence="3">
    <location>
        <begin position="705"/>
        <end position="797"/>
    </location>
</feature>
<sequence length="797" mass="89248">MDSSTKKRTPLFESSSFQTHNEHMDAIMPAAARPPLSPLLSIPFSKSKPFLTLPPPPLDPKPKTLAQTQQLHAQTLKAQAQPTLPLLNLLISSYIKHNQPTTALNLYAQIRRTQSHLDTFTIPSILKACAQLDDIDTGREIHGFVLKTGLDWDVFVHNSLIQMYAECGSIGNAAKMFDEMPERDVVSYSTMIRSYGRVKSFDEALGVVREMMGLGLRPSDVTMINMISLFADIGELRIGWPMHGYLIKNSFDGLPSVNAGSCLIDMYVKCGSVERARVVFDCMSERSTASWSALIAGYIRCQELESGMELFARMQRENVAPNVITMLSWVIECGIIRELALGKWLHAHMLRNGFQIPMNLGTALIDMYCKCGDINSARAFFDRMGERDIMTWTAMIMGYSQANCFDEAFELFGKMKDFKIRPNEMTVVNLLSLCAEAGALDRARWIHGLIDKRGIQIDVVLATSLVDTYAKCGDVEASYRVFEETRERDVCMWNAMINGLAMNGFGNEVLELFYRMEIEGVVKPNDITFIGVLRACSHSGLVAKGKQLFKRMACDFGLTPKVEHYGCMVDLLGRAGLLEEAQEMVKEMPMEPNVIVWGSLLAACKVHKNSELGEEAAQELLRLEPSNTGYNVLLSNIYALQKKWSSVAKLRTSMKDTGTRKVPGISSIELNGSVHEFITGDKSHSEIQRIYGMVDEMKRKLKLAGHVVDTSTVLLNVDEEEKENTLNYHSEKLAMAFGLISTAPGTPLRIVKNLRVCDDCHAATKLLSKIYGREIIVRDRNRFHHFSGGSCSCRDYW</sequence>
<feature type="repeat" description="PPR" evidence="2">
    <location>
        <begin position="184"/>
        <end position="218"/>
    </location>
</feature>
<keyword evidence="5" id="KW-1185">Reference proteome</keyword>
<feature type="repeat" description="PPR" evidence="2">
    <location>
        <begin position="153"/>
        <end position="183"/>
    </location>
</feature>
<dbReference type="GO" id="GO:0008270">
    <property type="term" value="F:zinc ion binding"/>
    <property type="evidence" value="ECO:0007669"/>
    <property type="project" value="InterPro"/>
</dbReference>
<name>A0A5P1F1U0_ASPOF</name>
<dbReference type="Pfam" id="PF20431">
    <property type="entry name" value="E_motif"/>
    <property type="match status" value="1"/>
</dbReference>
<keyword evidence="1" id="KW-0677">Repeat</keyword>
<evidence type="ECO:0000256" key="1">
    <source>
        <dbReference type="ARBA" id="ARBA00022737"/>
    </source>
</evidence>
<dbReference type="EMBL" id="CM007384">
    <property type="protein sequence ID" value="ONK72326.1"/>
    <property type="molecule type" value="Genomic_DNA"/>
</dbReference>
<dbReference type="Proteomes" id="UP000243459">
    <property type="component" value="Chromosome 4"/>
</dbReference>
<dbReference type="GO" id="GO:0003723">
    <property type="term" value="F:RNA binding"/>
    <property type="evidence" value="ECO:0007669"/>
    <property type="project" value="InterPro"/>
</dbReference>
<dbReference type="Pfam" id="PF14432">
    <property type="entry name" value="DYW_deaminase"/>
    <property type="match status" value="1"/>
</dbReference>
<dbReference type="InterPro" id="IPR046960">
    <property type="entry name" value="PPR_At4g14850-like_plant"/>
</dbReference>
<dbReference type="Pfam" id="PF13041">
    <property type="entry name" value="PPR_2"/>
    <property type="match status" value="1"/>
</dbReference>
<dbReference type="FunFam" id="1.25.40.10:FF:000031">
    <property type="entry name" value="Pentatricopeptide repeat-containing protein mitochondrial"/>
    <property type="match status" value="1"/>
</dbReference>
<dbReference type="GO" id="GO:0009451">
    <property type="term" value="P:RNA modification"/>
    <property type="evidence" value="ECO:0007669"/>
    <property type="project" value="InterPro"/>
</dbReference>
<feature type="repeat" description="PPR" evidence="2">
    <location>
        <begin position="287"/>
        <end position="321"/>
    </location>
</feature>
<gene>
    <name evidence="4" type="ORF">A4U43_C04F18170</name>
</gene>
<reference evidence="5" key="1">
    <citation type="journal article" date="2017" name="Nat. Commun.">
        <title>The asparagus genome sheds light on the origin and evolution of a young Y chromosome.</title>
        <authorList>
            <person name="Harkess A."/>
            <person name="Zhou J."/>
            <person name="Xu C."/>
            <person name="Bowers J.E."/>
            <person name="Van der Hulst R."/>
            <person name="Ayyampalayam S."/>
            <person name="Mercati F."/>
            <person name="Riccardi P."/>
            <person name="McKain M.R."/>
            <person name="Kakrana A."/>
            <person name="Tang H."/>
            <person name="Ray J."/>
            <person name="Groenendijk J."/>
            <person name="Arikit S."/>
            <person name="Mathioni S.M."/>
            <person name="Nakano M."/>
            <person name="Shan H."/>
            <person name="Telgmann-Rauber A."/>
            <person name="Kanno A."/>
            <person name="Yue Z."/>
            <person name="Chen H."/>
            <person name="Li W."/>
            <person name="Chen Y."/>
            <person name="Xu X."/>
            <person name="Zhang Y."/>
            <person name="Luo S."/>
            <person name="Chen H."/>
            <person name="Gao J."/>
            <person name="Mao Z."/>
            <person name="Pires J.C."/>
            <person name="Luo M."/>
            <person name="Kudrna D."/>
            <person name="Wing R.A."/>
            <person name="Meyers B.C."/>
            <person name="Yi K."/>
            <person name="Kong H."/>
            <person name="Lavrijsen P."/>
            <person name="Sunseri F."/>
            <person name="Falavigna A."/>
            <person name="Ye Y."/>
            <person name="Leebens-Mack J.H."/>
            <person name="Chen G."/>
        </authorList>
    </citation>
    <scope>NUCLEOTIDE SEQUENCE [LARGE SCALE GENOMIC DNA]</scope>
    <source>
        <strain evidence="5">cv. DH0086</strain>
    </source>
</reference>
<dbReference type="InterPro" id="IPR032867">
    <property type="entry name" value="DYW_dom"/>
</dbReference>
<dbReference type="InterPro" id="IPR046848">
    <property type="entry name" value="E_motif"/>
</dbReference>
<dbReference type="NCBIfam" id="TIGR00756">
    <property type="entry name" value="PPR"/>
    <property type="match status" value="6"/>
</dbReference>
<dbReference type="PANTHER" id="PTHR47926:SF490">
    <property type="entry name" value="REPEAT-LIKE SUPERFAMILY PROTEIN, PUTATIVE-RELATED"/>
    <property type="match status" value="1"/>
</dbReference>
<evidence type="ECO:0000313" key="4">
    <source>
        <dbReference type="EMBL" id="ONK72326.1"/>
    </source>
</evidence>
<evidence type="ECO:0000313" key="5">
    <source>
        <dbReference type="Proteomes" id="UP000243459"/>
    </source>
</evidence>
<feature type="repeat" description="PPR" evidence="2">
    <location>
        <begin position="388"/>
        <end position="422"/>
    </location>
</feature>
<dbReference type="InterPro" id="IPR011990">
    <property type="entry name" value="TPR-like_helical_dom_sf"/>
</dbReference>
<dbReference type="AlphaFoldDB" id="A0A5P1F1U0"/>
<feature type="repeat" description="PPR" evidence="2">
    <location>
        <begin position="489"/>
        <end position="523"/>
    </location>
</feature>
<accession>A0A5P1F1U0</accession>
<dbReference type="InterPro" id="IPR002885">
    <property type="entry name" value="PPR_rpt"/>
</dbReference>
<proteinExistence type="predicted"/>
<evidence type="ECO:0000256" key="2">
    <source>
        <dbReference type="PROSITE-ProRule" id="PRU00708"/>
    </source>
</evidence>
<dbReference type="Gene3D" id="1.25.40.10">
    <property type="entry name" value="Tetratricopeptide repeat domain"/>
    <property type="match status" value="5"/>
</dbReference>
<dbReference type="Gramene" id="ONK72326">
    <property type="protein sequence ID" value="ONK72326"/>
    <property type="gene ID" value="A4U43_C04F18170"/>
</dbReference>
<dbReference type="PANTHER" id="PTHR47926">
    <property type="entry name" value="PENTATRICOPEPTIDE REPEAT-CONTAINING PROTEIN"/>
    <property type="match status" value="1"/>
</dbReference>